<dbReference type="PANTHER" id="PTHR10160">
    <property type="entry name" value="NAD(P) TRANSHYDROGENASE"/>
    <property type="match status" value="1"/>
</dbReference>
<comment type="similarity">
    <text evidence="2">Belongs to the AlaDH/PNT family.</text>
</comment>
<evidence type="ECO:0000256" key="4">
    <source>
        <dbReference type="ARBA" id="ARBA00022741"/>
    </source>
</evidence>
<keyword evidence="12" id="KW-0560">Oxidoreductase</keyword>
<dbReference type="InterPro" id="IPR007698">
    <property type="entry name" value="AlaDH/PNT_NAD(H)-bd"/>
</dbReference>
<evidence type="ECO:0000259" key="10">
    <source>
        <dbReference type="SMART" id="SM01002"/>
    </source>
</evidence>
<keyword evidence="6" id="KW-1278">Translocase</keyword>
<evidence type="ECO:0000256" key="5">
    <source>
        <dbReference type="ARBA" id="ARBA00022857"/>
    </source>
</evidence>
<dbReference type="PROSITE" id="PS00837">
    <property type="entry name" value="ALADH_PNT_2"/>
    <property type="match status" value="1"/>
</dbReference>
<evidence type="ECO:0000256" key="6">
    <source>
        <dbReference type="ARBA" id="ARBA00022967"/>
    </source>
</evidence>
<organism evidence="12 13">
    <name type="scientific">Pseudarthrobacter siccitolerans</name>
    <dbReference type="NCBI Taxonomy" id="861266"/>
    <lineage>
        <taxon>Bacteria</taxon>
        <taxon>Bacillati</taxon>
        <taxon>Actinomycetota</taxon>
        <taxon>Actinomycetes</taxon>
        <taxon>Micrococcales</taxon>
        <taxon>Micrococcaceae</taxon>
        <taxon>Pseudarthrobacter</taxon>
    </lineage>
</organism>
<dbReference type="InterPro" id="IPR008143">
    <property type="entry name" value="Ala_DH/PNT_CS2"/>
</dbReference>
<sequence>MQQRRFANPLIQRNQVRPGRAALPHPFSEGSRRVKLGIPRERREGERRVAATPDTVKQLVALGVDLLIEADAGAAAGHPDAAYVQAGAKIVPELDLAQLDVLAHVRPLDPQTVKSLKRGAVTAGLASPSSELPTVEALADAGITAFALELVPRISRAQSMDALSSQALVAGYRCVLEAAIRLPRFFPLYMTAAGTVPPARVLVLGAGVAGLQAIGTAKRLGARVFANDIRPASADEVASMGGTFIRLDVETAEAAGGYARQLSSDAGTRQRQLLAPHVAQADVLITTAAVPGRRAPLLVTTEMVQGMRPGSVVVDLAAESGGNVEGVVPGQDIPVPTADGSGYVTLVGLKDAPSAMASDASRLYAKNVANLLALVIKDGTVAPDFGDDVLAGACLTHDGAVRHQPTAELLTARAGSRREGAL</sequence>
<gene>
    <name evidence="12" type="ORF">QFZ36_002434</name>
</gene>
<evidence type="ECO:0000313" key="12">
    <source>
        <dbReference type="EMBL" id="MDQ0674873.1"/>
    </source>
</evidence>
<keyword evidence="7" id="KW-0520">NAD</keyword>
<protein>
    <recommendedName>
        <fullName evidence="3">proton-translocating NAD(P)(+) transhydrogenase</fullName>
        <ecNumber evidence="3">7.1.1.1</ecNumber>
    </recommendedName>
</protein>
<dbReference type="CDD" id="cd05304">
    <property type="entry name" value="Rubrum_tdh"/>
    <property type="match status" value="1"/>
</dbReference>
<reference evidence="12 13" key="1">
    <citation type="submission" date="2023-07" db="EMBL/GenBank/DDBJ databases">
        <title>Comparative genomics of wheat-associated soil bacteria to identify genetic determinants of phenazine resistance.</title>
        <authorList>
            <person name="Mouncey N."/>
        </authorList>
    </citation>
    <scope>NUCLEOTIDE SEQUENCE [LARGE SCALE GENOMIC DNA]</scope>
    <source>
        <strain evidence="12 13">W1I3</strain>
    </source>
</reference>
<evidence type="ECO:0000256" key="2">
    <source>
        <dbReference type="ARBA" id="ARBA00005689"/>
    </source>
</evidence>
<dbReference type="PANTHER" id="PTHR10160:SF19">
    <property type="entry name" value="PROTON-TRANSLOCATING NAD(P)(+) TRANSHYDROGENASE"/>
    <property type="match status" value="1"/>
</dbReference>
<dbReference type="Pfam" id="PF01262">
    <property type="entry name" value="AlaDh_PNT_C"/>
    <property type="match status" value="1"/>
</dbReference>
<evidence type="ECO:0000256" key="7">
    <source>
        <dbReference type="ARBA" id="ARBA00023027"/>
    </source>
</evidence>
<evidence type="ECO:0000256" key="9">
    <source>
        <dbReference type="SAM" id="MobiDB-lite"/>
    </source>
</evidence>
<feature type="compositionally biased region" description="Polar residues" evidence="9">
    <location>
        <begin position="1"/>
        <end position="15"/>
    </location>
</feature>
<evidence type="ECO:0000256" key="1">
    <source>
        <dbReference type="ARBA" id="ARBA00003943"/>
    </source>
</evidence>
<keyword evidence="4" id="KW-0547">Nucleotide-binding</keyword>
<dbReference type="Proteomes" id="UP001236806">
    <property type="component" value="Unassembled WGS sequence"/>
</dbReference>
<feature type="domain" description="Alanine dehydrogenase/pyridine nucleotide transhydrogenase NAD(H)-binding" evidence="10">
    <location>
        <begin position="179"/>
        <end position="345"/>
    </location>
</feature>
<feature type="region of interest" description="Disordered" evidence="9">
    <location>
        <begin position="1"/>
        <end position="32"/>
    </location>
</feature>
<dbReference type="SUPFAM" id="SSF51735">
    <property type="entry name" value="NAD(P)-binding Rossmann-fold domains"/>
    <property type="match status" value="1"/>
</dbReference>
<evidence type="ECO:0000256" key="3">
    <source>
        <dbReference type="ARBA" id="ARBA00012943"/>
    </source>
</evidence>
<feature type="domain" description="Alanine dehydrogenase/pyridine nucleotide transhydrogenase N-terminal" evidence="11">
    <location>
        <begin position="37"/>
        <end position="170"/>
    </location>
</feature>
<evidence type="ECO:0000256" key="8">
    <source>
        <dbReference type="ARBA" id="ARBA00048202"/>
    </source>
</evidence>
<proteinExistence type="inferred from homology"/>
<dbReference type="NCBIfam" id="NF006942">
    <property type="entry name" value="PRK09424.1"/>
    <property type="match status" value="1"/>
</dbReference>
<dbReference type="InterPro" id="IPR036291">
    <property type="entry name" value="NAD(P)-bd_dom_sf"/>
</dbReference>
<evidence type="ECO:0000313" key="13">
    <source>
        <dbReference type="Proteomes" id="UP001236806"/>
    </source>
</evidence>
<evidence type="ECO:0000259" key="11">
    <source>
        <dbReference type="SMART" id="SM01003"/>
    </source>
</evidence>
<dbReference type="SMART" id="SM01002">
    <property type="entry name" value="AlaDh_PNT_C"/>
    <property type="match status" value="1"/>
</dbReference>
<dbReference type="Pfam" id="PF05222">
    <property type="entry name" value="AlaDh_PNT_N"/>
    <property type="match status" value="1"/>
</dbReference>
<dbReference type="SUPFAM" id="SSF52283">
    <property type="entry name" value="Formate/glycerate dehydrogenase catalytic domain-like"/>
    <property type="match status" value="1"/>
</dbReference>
<dbReference type="EC" id="7.1.1.1" evidence="3"/>
<comment type="catalytic activity">
    <reaction evidence="8">
        <text>NAD(+) + NADPH + H(+)(in) = NADH + NADP(+) + H(+)(out)</text>
        <dbReference type="Rhea" id="RHEA:47992"/>
        <dbReference type="ChEBI" id="CHEBI:15378"/>
        <dbReference type="ChEBI" id="CHEBI:57540"/>
        <dbReference type="ChEBI" id="CHEBI:57783"/>
        <dbReference type="ChEBI" id="CHEBI:57945"/>
        <dbReference type="ChEBI" id="CHEBI:58349"/>
        <dbReference type="EC" id="7.1.1.1"/>
    </reaction>
</comment>
<dbReference type="GO" id="GO:0016491">
    <property type="term" value="F:oxidoreductase activity"/>
    <property type="evidence" value="ECO:0007669"/>
    <property type="project" value="UniProtKB-KW"/>
</dbReference>
<name>A0ABU0PLM9_9MICC</name>
<dbReference type="SMART" id="SM01003">
    <property type="entry name" value="AlaDh_PNT_N"/>
    <property type="match status" value="1"/>
</dbReference>
<dbReference type="EMBL" id="JAUSXB010000001">
    <property type="protein sequence ID" value="MDQ0674873.1"/>
    <property type="molecule type" value="Genomic_DNA"/>
</dbReference>
<keyword evidence="5" id="KW-0521">NADP</keyword>
<dbReference type="InterPro" id="IPR007886">
    <property type="entry name" value="AlaDH/PNT_N"/>
</dbReference>
<keyword evidence="13" id="KW-1185">Reference proteome</keyword>
<dbReference type="Gene3D" id="3.40.50.720">
    <property type="entry name" value="NAD(P)-binding Rossmann-like Domain"/>
    <property type="match status" value="2"/>
</dbReference>
<comment type="function">
    <text evidence="1">The transhydrogenation between NADH and NADP is coupled to respiration and ATP hydrolysis and functions as a proton pump across the membrane.</text>
</comment>
<comment type="caution">
    <text evidence="12">The sequence shown here is derived from an EMBL/GenBank/DDBJ whole genome shotgun (WGS) entry which is preliminary data.</text>
</comment>
<accession>A0ABU0PLM9</accession>